<keyword evidence="2" id="KW-0238">DNA-binding</keyword>
<feature type="region of interest" description="Disordered" evidence="5">
    <location>
        <begin position="396"/>
        <end position="426"/>
    </location>
</feature>
<feature type="compositionally biased region" description="Low complexity" evidence="5">
    <location>
        <begin position="148"/>
        <end position="166"/>
    </location>
</feature>
<dbReference type="AlphaFoldDB" id="A0A9N8EJN7"/>
<dbReference type="Proteomes" id="UP001153069">
    <property type="component" value="Unassembled WGS sequence"/>
</dbReference>
<dbReference type="SUPFAM" id="SSF46785">
    <property type="entry name" value="Winged helix' DNA-binding domain"/>
    <property type="match status" value="1"/>
</dbReference>
<evidence type="ECO:0000256" key="1">
    <source>
        <dbReference type="ARBA" id="ARBA00004123"/>
    </source>
</evidence>
<evidence type="ECO:0000256" key="3">
    <source>
        <dbReference type="ARBA" id="ARBA00023242"/>
    </source>
</evidence>
<accession>A0A9N8EJN7</accession>
<evidence type="ECO:0000256" key="5">
    <source>
        <dbReference type="SAM" id="MobiDB-lite"/>
    </source>
</evidence>
<feature type="region of interest" description="Disordered" evidence="5">
    <location>
        <begin position="178"/>
        <end position="197"/>
    </location>
</feature>
<feature type="region of interest" description="Disordered" evidence="5">
    <location>
        <begin position="139"/>
        <end position="166"/>
    </location>
</feature>
<organism evidence="7 8">
    <name type="scientific">Seminavis robusta</name>
    <dbReference type="NCBI Taxonomy" id="568900"/>
    <lineage>
        <taxon>Eukaryota</taxon>
        <taxon>Sar</taxon>
        <taxon>Stramenopiles</taxon>
        <taxon>Ochrophyta</taxon>
        <taxon>Bacillariophyta</taxon>
        <taxon>Bacillariophyceae</taxon>
        <taxon>Bacillariophycidae</taxon>
        <taxon>Naviculales</taxon>
        <taxon>Naviculaceae</taxon>
        <taxon>Seminavis</taxon>
    </lineage>
</organism>
<evidence type="ECO:0000256" key="2">
    <source>
        <dbReference type="ARBA" id="ARBA00023125"/>
    </source>
</evidence>
<dbReference type="GO" id="GO:0005634">
    <property type="term" value="C:nucleus"/>
    <property type="evidence" value="ECO:0007669"/>
    <property type="project" value="UniProtKB-SubCell"/>
</dbReference>
<proteinExistence type="inferred from homology"/>
<dbReference type="InterPro" id="IPR036388">
    <property type="entry name" value="WH-like_DNA-bd_sf"/>
</dbReference>
<comment type="subcellular location">
    <subcellularLocation>
        <location evidence="1">Nucleus</location>
    </subcellularLocation>
</comment>
<sequence>MSNLNLTPEEVMALMRAQAFSTGNTGSIGNGANPNIGAQLQSLLQLTSSSGNPSHGTGTTGTSAGAGPSTSPGPAGPAATSNYTTSSLESQLLELQLRRIQEAGGQYNVRSGSALSSNASVELTQLRALALLQAAQTAPSAPAPSAPAPAVQASVPGSAAAPPSGSVSNLQLLRLLQTHGAKKQAQSQSQAQAQPSENVALAPALAAAAAADSTTASTGTGAEHPLLQWLNSRANAGGMTASTPAAAAASVLNNSGSGDVNDQVDLQASIARFLMLQQQRNQLHQQDQEEVDRKQPAIGHHHMQTSRPSPPASALTSMSASAPTLPPPALSALEACRRLGLSASQAPALAAAMAVAQGDNGNATHSRSTYAPQAATTNAPSTQLAALLQLARGTISNTSTAPGEPPEEEDQDSVEGAEKGKPRKGRAIKFPATLHSILCTIEQEGRGDVASFVPDGSGFIVHDPKAFVREYLSRHFKSSTFSSFQRQVNLYCFKRIKVGTDSIYKHPKFHRDHPGLVLEMTRTKIKNPKLAAAASARKMKRKQQQE</sequence>
<dbReference type="GO" id="GO:0003700">
    <property type="term" value="F:DNA-binding transcription factor activity"/>
    <property type="evidence" value="ECO:0007669"/>
    <property type="project" value="InterPro"/>
</dbReference>
<feature type="region of interest" description="Disordered" evidence="5">
    <location>
        <begin position="47"/>
        <end position="84"/>
    </location>
</feature>
<evidence type="ECO:0000313" key="7">
    <source>
        <dbReference type="EMBL" id="CAB9522922.1"/>
    </source>
</evidence>
<feature type="region of interest" description="Disordered" evidence="5">
    <location>
        <begin position="359"/>
        <end position="378"/>
    </location>
</feature>
<dbReference type="GO" id="GO:0043565">
    <property type="term" value="F:sequence-specific DNA binding"/>
    <property type="evidence" value="ECO:0007669"/>
    <property type="project" value="InterPro"/>
</dbReference>
<gene>
    <name evidence="7" type="ORF">SEMRO_1357_G265760.1</name>
</gene>
<dbReference type="Pfam" id="PF00447">
    <property type="entry name" value="HSF_DNA-bind"/>
    <property type="match status" value="1"/>
</dbReference>
<keyword evidence="3" id="KW-0539">Nucleus</keyword>
<comment type="caution">
    <text evidence="7">The sequence shown here is derived from an EMBL/GenBank/DDBJ whole genome shotgun (WGS) entry which is preliminary data.</text>
</comment>
<feature type="domain" description="HSF-type DNA-binding" evidence="6">
    <location>
        <begin position="429"/>
        <end position="523"/>
    </location>
</feature>
<evidence type="ECO:0000313" key="8">
    <source>
        <dbReference type="Proteomes" id="UP001153069"/>
    </source>
</evidence>
<dbReference type="EMBL" id="CAICTM010001355">
    <property type="protein sequence ID" value="CAB9522922.1"/>
    <property type="molecule type" value="Genomic_DNA"/>
</dbReference>
<dbReference type="SMART" id="SM00415">
    <property type="entry name" value="HSF"/>
    <property type="match status" value="1"/>
</dbReference>
<feature type="compositionally biased region" description="Acidic residues" evidence="5">
    <location>
        <begin position="405"/>
        <end position="415"/>
    </location>
</feature>
<reference evidence="7" key="1">
    <citation type="submission" date="2020-06" db="EMBL/GenBank/DDBJ databases">
        <authorList>
            <consortium name="Plant Systems Biology data submission"/>
        </authorList>
    </citation>
    <scope>NUCLEOTIDE SEQUENCE</scope>
    <source>
        <strain evidence="7">D6</strain>
    </source>
</reference>
<feature type="region of interest" description="Disordered" evidence="5">
    <location>
        <begin position="299"/>
        <end position="323"/>
    </location>
</feature>
<dbReference type="PANTHER" id="PTHR10015:SF206">
    <property type="entry name" value="HSF-TYPE DNA-BINDING DOMAIN-CONTAINING PROTEIN"/>
    <property type="match status" value="1"/>
</dbReference>
<evidence type="ECO:0000259" key="6">
    <source>
        <dbReference type="SMART" id="SM00415"/>
    </source>
</evidence>
<dbReference type="InterPro" id="IPR000232">
    <property type="entry name" value="HSF_DNA-bd"/>
</dbReference>
<name>A0A9N8EJN7_9STRA</name>
<feature type="compositionally biased region" description="Low complexity" evidence="5">
    <location>
        <begin position="183"/>
        <end position="197"/>
    </location>
</feature>
<dbReference type="OrthoDB" id="60033at2759"/>
<dbReference type="PANTHER" id="PTHR10015">
    <property type="entry name" value="HEAT SHOCK TRANSCRIPTION FACTOR"/>
    <property type="match status" value="1"/>
</dbReference>
<protein>
    <submittedName>
        <fullName evidence="7">Heat stress transcription factor</fullName>
    </submittedName>
</protein>
<comment type="similarity">
    <text evidence="4">Belongs to the HSF family.</text>
</comment>
<dbReference type="InterPro" id="IPR036390">
    <property type="entry name" value="WH_DNA-bd_sf"/>
</dbReference>
<evidence type="ECO:0000256" key="4">
    <source>
        <dbReference type="RuleBase" id="RU004020"/>
    </source>
</evidence>
<dbReference type="Gene3D" id="1.10.10.10">
    <property type="entry name" value="Winged helix-like DNA-binding domain superfamily/Winged helix DNA-binding domain"/>
    <property type="match status" value="1"/>
</dbReference>
<keyword evidence="8" id="KW-1185">Reference proteome</keyword>